<dbReference type="AlphaFoldDB" id="A0A059TVA6"/>
<proteinExistence type="predicted"/>
<feature type="compositionally biased region" description="Acidic residues" evidence="1">
    <location>
        <begin position="120"/>
        <end position="129"/>
    </location>
</feature>
<dbReference type="EMBL" id="CP007551">
    <property type="protein sequence ID" value="AHZ22447.1"/>
    <property type="molecule type" value="Genomic_DNA"/>
</dbReference>
<evidence type="ECO:0000313" key="3">
    <source>
        <dbReference type="Proteomes" id="UP000027075"/>
    </source>
</evidence>
<evidence type="ECO:0000256" key="1">
    <source>
        <dbReference type="SAM" id="MobiDB-lite"/>
    </source>
</evidence>
<sequence>MGAVGHLFEFVGEQASEVTDGVGSDSQHRPDGGDTYERDIDEHPHERRHGADDGHRATEEEVKRERRHALGPEYTEDEGEREADDRSGEPDDDGRDCTADDAQPLVAVEHGVEERCGVEEALEEGGEPV</sequence>
<accession>A0A059TVA6</accession>
<feature type="compositionally biased region" description="Basic and acidic residues" evidence="1">
    <location>
        <begin position="26"/>
        <end position="70"/>
    </location>
</feature>
<protein>
    <submittedName>
        <fullName evidence="2">Uncharacterized protein</fullName>
    </submittedName>
</protein>
<feature type="region of interest" description="Disordered" evidence="1">
    <location>
        <begin position="1"/>
        <end position="129"/>
    </location>
</feature>
<gene>
    <name evidence="2" type="ORF">BM92_07215</name>
</gene>
<evidence type="ECO:0000313" key="2">
    <source>
        <dbReference type="EMBL" id="AHZ22447.1"/>
    </source>
</evidence>
<dbReference type="Proteomes" id="UP000027075">
    <property type="component" value="Chromosome"/>
</dbReference>
<organism evidence="2 3">
    <name type="scientific">Haloferax mediterranei (strain ATCC 33500 / DSM 1411 / JCM 8866 / NBRC 14739 / NCIMB 2177 / R-4)</name>
    <name type="common">Halobacterium mediterranei</name>
    <dbReference type="NCBI Taxonomy" id="523841"/>
    <lineage>
        <taxon>Archaea</taxon>
        <taxon>Methanobacteriati</taxon>
        <taxon>Methanobacteriota</taxon>
        <taxon>Stenosarchaea group</taxon>
        <taxon>Halobacteria</taxon>
        <taxon>Halobacteriales</taxon>
        <taxon>Haloferacaceae</taxon>
        <taxon>Haloferax</taxon>
    </lineage>
</organism>
<reference evidence="2 3" key="1">
    <citation type="submission" date="2014-04" db="EMBL/GenBank/DDBJ databases">
        <title>Transcriptional profiles of Haloferax mediterranei on the basis of nitrogen availability.</title>
        <authorList>
            <person name="Bautista V."/>
        </authorList>
    </citation>
    <scope>NUCLEOTIDE SEQUENCE [LARGE SCALE GENOMIC DNA]</scope>
    <source>
        <strain evidence="3">ATCC 33500 / DSM 1411 / JCM 8866 / NBRC 14739 / NCIMB 2177 / R-4</strain>
    </source>
</reference>
<name>A0A059TVA6_HALMT</name>